<organism evidence="8 9">
    <name type="scientific">Blautia difficilis</name>
    <dbReference type="NCBI Taxonomy" id="2763027"/>
    <lineage>
        <taxon>Bacteria</taxon>
        <taxon>Bacillati</taxon>
        <taxon>Bacillota</taxon>
        <taxon>Clostridia</taxon>
        <taxon>Lachnospirales</taxon>
        <taxon>Lachnospiraceae</taxon>
        <taxon>Blautia</taxon>
    </lineage>
</organism>
<keyword evidence="5" id="KW-0598">Phosphotransferase system</keyword>
<proteinExistence type="predicted"/>
<keyword evidence="9" id="KW-1185">Reference proteome</keyword>
<dbReference type="PROSITE" id="PS51093">
    <property type="entry name" value="PTS_EIIA_TYPE_1"/>
    <property type="match status" value="1"/>
</dbReference>
<dbReference type="PANTHER" id="PTHR45008">
    <property type="entry name" value="PTS SYSTEM GLUCOSE-SPECIFIC EIIA COMPONENT"/>
    <property type="match status" value="1"/>
</dbReference>
<evidence type="ECO:0000313" key="9">
    <source>
        <dbReference type="Proteomes" id="UP000649826"/>
    </source>
</evidence>
<dbReference type="SUPFAM" id="SSF51261">
    <property type="entry name" value="Duplicated hybrid motif"/>
    <property type="match status" value="1"/>
</dbReference>
<dbReference type="EMBL" id="JACOQG010000009">
    <property type="protein sequence ID" value="MBC5779565.1"/>
    <property type="molecule type" value="Genomic_DNA"/>
</dbReference>
<comment type="subcellular location">
    <subcellularLocation>
        <location evidence="1">Cytoplasm</location>
    </subcellularLocation>
</comment>
<evidence type="ECO:0000256" key="3">
    <source>
        <dbReference type="ARBA" id="ARBA00022597"/>
    </source>
</evidence>
<comment type="caution">
    <text evidence="8">The sequence shown here is derived from an EMBL/GenBank/DDBJ whole genome shotgun (WGS) entry which is preliminary data.</text>
</comment>
<dbReference type="Proteomes" id="UP000649826">
    <property type="component" value="Unassembled WGS sequence"/>
</dbReference>
<dbReference type="InterPro" id="IPR001127">
    <property type="entry name" value="PTS_EIIA_1_perm"/>
</dbReference>
<evidence type="ECO:0000256" key="5">
    <source>
        <dbReference type="ARBA" id="ARBA00022683"/>
    </source>
</evidence>
<evidence type="ECO:0000256" key="6">
    <source>
        <dbReference type="ARBA" id="ARBA00022777"/>
    </source>
</evidence>
<feature type="domain" description="PTS EIIA type-1" evidence="7">
    <location>
        <begin position="31"/>
        <end position="135"/>
    </location>
</feature>
<dbReference type="Gene3D" id="2.70.70.10">
    <property type="entry name" value="Glucose Permease (Domain IIA)"/>
    <property type="match status" value="1"/>
</dbReference>
<reference evidence="8 9" key="1">
    <citation type="submission" date="2020-08" db="EMBL/GenBank/DDBJ databases">
        <title>Genome public.</title>
        <authorList>
            <person name="Liu C."/>
            <person name="Sun Q."/>
        </authorList>
    </citation>
    <scope>NUCLEOTIDE SEQUENCE [LARGE SCALE GENOMIC DNA]</scope>
    <source>
        <strain evidence="8 9">M29</strain>
    </source>
</reference>
<evidence type="ECO:0000259" key="7">
    <source>
        <dbReference type="PROSITE" id="PS51093"/>
    </source>
</evidence>
<dbReference type="PROSITE" id="PS00371">
    <property type="entry name" value="PTS_EIIA_TYPE_1_HIS"/>
    <property type="match status" value="1"/>
</dbReference>
<evidence type="ECO:0000256" key="2">
    <source>
        <dbReference type="ARBA" id="ARBA00022448"/>
    </source>
</evidence>
<gene>
    <name evidence="8" type="ORF">H8Z82_07810</name>
</gene>
<dbReference type="InterPro" id="IPR050890">
    <property type="entry name" value="PTS_EIIA_component"/>
</dbReference>
<evidence type="ECO:0000256" key="1">
    <source>
        <dbReference type="ARBA" id="ARBA00004496"/>
    </source>
</evidence>
<evidence type="ECO:0000313" key="8">
    <source>
        <dbReference type="EMBL" id="MBC5779565.1"/>
    </source>
</evidence>
<keyword evidence="4" id="KW-0808">Transferase</keyword>
<keyword evidence="3 8" id="KW-0762">Sugar transport</keyword>
<sequence length="161" mass="17040">MFDFFKKKKTPELIIGSPVKGKTVPLSSVNDPTFSEGMLGKGAAILPSEGKIYAPADGTIETLFDTLHAFSLSTADGVEVLVHVGLDTVKMDGDGFTGHVHSGDAVKKGDLVLEVDLDKVKAAGYDTSTLVVICNTDDYGDVRGLDNKEVQPGDDVIVITK</sequence>
<keyword evidence="2" id="KW-0813">Transport</keyword>
<evidence type="ECO:0000256" key="4">
    <source>
        <dbReference type="ARBA" id="ARBA00022679"/>
    </source>
</evidence>
<protein>
    <submittedName>
        <fullName evidence="8">PTS glucose transporter subunit IIA</fullName>
    </submittedName>
</protein>
<accession>A0ABR7IHP9</accession>
<keyword evidence="6" id="KW-0418">Kinase</keyword>
<name>A0ABR7IHP9_9FIRM</name>
<dbReference type="InterPro" id="IPR011055">
    <property type="entry name" value="Dup_hybrid_motif"/>
</dbReference>
<dbReference type="PANTHER" id="PTHR45008:SF1">
    <property type="entry name" value="PTS SYSTEM GLUCOSE-SPECIFIC EIIA COMPONENT"/>
    <property type="match status" value="1"/>
</dbReference>
<dbReference type="RefSeq" id="WP_186994802.1">
    <property type="nucleotide sequence ID" value="NZ_JACOQG010000009.1"/>
</dbReference>
<dbReference type="NCBIfam" id="TIGR00830">
    <property type="entry name" value="PTBA"/>
    <property type="match status" value="1"/>
</dbReference>
<dbReference type="Pfam" id="PF00358">
    <property type="entry name" value="PTS_EIIA_1"/>
    <property type="match status" value="1"/>
</dbReference>